<proteinExistence type="predicted"/>
<dbReference type="AlphaFoldDB" id="A0A1A9VSW8"/>
<organism evidence="1 2">
    <name type="scientific">Glossina austeni</name>
    <name type="common">Savannah tsetse fly</name>
    <dbReference type="NCBI Taxonomy" id="7395"/>
    <lineage>
        <taxon>Eukaryota</taxon>
        <taxon>Metazoa</taxon>
        <taxon>Ecdysozoa</taxon>
        <taxon>Arthropoda</taxon>
        <taxon>Hexapoda</taxon>
        <taxon>Insecta</taxon>
        <taxon>Pterygota</taxon>
        <taxon>Neoptera</taxon>
        <taxon>Endopterygota</taxon>
        <taxon>Diptera</taxon>
        <taxon>Brachycera</taxon>
        <taxon>Muscomorpha</taxon>
        <taxon>Hippoboscoidea</taxon>
        <taxon>Glossinidae</taxon>
        <taxon>Glossina</taxon>
    </lineage>
</organism>
<accession>A0A1A9VSW8</accession>
<dbReference type="VEuPathDB" id="VectorBase:GAUT046364"/>
<name>A0A1A9VSW8_GLOAU</name>
<dbReference type="Gene3D" id="1.10.472.10">
    <property type="entry name" value="Cyclin-like"/>
    <property type="match status" value="1"/>
</dbReference>
<evidence type="ECO:0000313" key="2">
    <source>
        <dbReference type="Proteomes" id="UP000078200"/>
    </source>
</evidence>
<dbReference type="Proteomes" id="UP000078200">
    <property type="component" value="Unassembled WGS sequence"/>
</dbReference>
<dbReference type="EnsemblMetazoa" id="GAUT046364-RA">
    <property type="protein sequence ID" value="GAUT046364-PA"/>
    <property type="gene ID" value="GAUT046364"/>
</dbReference>
<protein>
    <submittedName>
        <fullName evidence="1">Uncharacterized protein</fullName>
    </submittedName>
</protein>
<keyword evidence="2" id="KW-1185">Reference proteome</keyword>
<sequence length="61" mass="6954">MNTTDLIRNKVVKHNFSVYTASTIAASSIAAALSGLNWHLRTGFIPFQDIRLMRTRLEYEI</sequence>
<reference evidence="1" key="1">
    <citation type="submission" date="2020-05" db="UniProtKB">
        <authorList>
            <consortium name="EnsemblMetazoa"/>
        </authorList>
    </citation>
    <scope>IDENTIFICATION</scope>
    <source>
        <strain evidence="1">TTRI</strain>
    </source>
</reference>
<evidence type="ECO:0000313" key="1">
    <source>
        <dbReference type="EnsemblMetazoa" id="GAUT046364-PA"/>
    </source>
</evidence>